<keyword evidence="2 6" id="KW-0812">Transmembrane</keyword>
<evidence type="ECO:0000313" key="9">
    <source>
        <dbReference type="Proteomes" id="UP000199352"/>
    </source>
</evidence>
<dbReference type="GO" id="GO:0022857">
    <property type="term" value="F:transmembrane transporter activity"/>
    <property type="evidence" value="ECO:0007669"/>
    <property type="project" value="InterPro"/>
</dbReference>
<dbReference type="PANTHER" id="PTHR42718:SF39">
    <property type="entry name" value="ACTINORHODIN TRANSPORTER-RELATED"/>
    <property type="match status" value="1"/>
</dbReference>
<protein>
    <submittedName>
        <fullName evidence="8">Drug resistance transporter, EmrB/QacA subfamily</fullName>
    </submittedName>
</protein>
<feature type="transmembrane region" description="Helical" evidence="6">
    <location>
        <begin position="435"/>
        <end position="453"/>
    </location>
</feature>
<evidence type="ECO:0000256" key="4">
    <source>
        <dbReference type="ARBA" id="ARBA00023136"/>
    </source>
</evidence>
<feature type="transmembrane region" description="Helical" evidence="6">
    <location>
        <begin position="226"/>
        <end position="247"/>
    </location>
</feature>
<evidence type="ECO:0000256" key="2">
    <source>
        <dbReference type="ARBA" id="ARBA00022692"/>
    </source>
</evidence>
<gene>
    <name evidence="8" type="ORF">SAMN05216188_104181</name>
</gene>
<feature type="transmembrane region" description="Helical" evidence="6">
    <location>
        <begin position="103"/>
        <end position="122"/>
    </location>
</feature>
<dbReference type="PANTHER" id="PTHR42718">
    <property type="entry name" value="MAJOR FACILITATOR SUPERFAMILY MULTIDRUG TRANSPORTER MFSC"/>
    <property type="match status" value="1"/>
</dbReference>
<dbReference type="CDD" id="cd17321">
    <property type="entry name" value="MFS_MMR_MDR_like"/>
    <property type="match status" value="1"/>
</dbReference>
<keyword evidence="3 6" id="KW-1133">Transmembrane helix</keyword>
<evidence type="ECO:0000256" key="6">
    <source>
        <dbReference type="SAM" id="Phobius"/>
    </source>
</evidence>
<feature type="transmembrane region" description="Helical" evidence="6">
    <location>
        <begin position="253"/>
        <end position="274"/>
    </location>
</feature>
<dbReference type="Gene3D" id="1.20.1720.10">
    <property type="entry name" value="Multidrug resistance protein D"/>
    <property type="match status" value="2"/>
</dbReference>
<feature type="transmembrane region" description="Helical" evidence="6">
    <location>
        <begin position="539"/>
        <end position="558"/>
    </location>
</feature>
<dbReference type="PROSITE" id="PS50850">
    <property type="entry name" value="MFS"/>
    <property type="match status" value="1"/>
</dbReference>
<evidence type="ECO:0000256" key="1">
    <source>
        <dbReference type="ARBA" id="ARBA00004651"/>
    </source>
</evidence>
<dbReference type="STRING" id="402600.SAMN05216188_104181"/>
<dbReference type="InterPro" id="IPR020846">
    <property type="entry name" value="MFS_dom"/>
</dbReference>
<feature type="transmembrane region" description="Helical" evidence="6">
    <location>
        <begin position="128"/>
        <end position="149"/>
    </location>
</feature>
<feature type="domain" description="Major facilitator superfamily (MFS) profile" evidence="7">
    <location>
        <begin position="37"/>
        <end position="563"/>
    </location>
</feature>
<evidence type="ECO:0000313" key="8">
    <source>
        <dbReference type="EMBL" id="SEQ65281.1"/>
    </source>
</evidence>
<dbReference type="SUPFAM" id="SSF103473">
    <property type="entry name" value="MFS general substrate transporter"/>
    <property type="match status" value="1"/>
</dbReference>
<dbReference type="EMBL" id="FOFR01000004">
    <property type="protein sequence ID" value="SEQ65281.1"/>
    <property type="molecule type" value="Genomic_DNA"/>
</dbReference>
<feature type="transmembrane region" description="Helical" evidence="6">
    <location>
        <begin position="393"/>
        <end position="414"/>
    </location>
</feature>
<evidence type="ECO:0000256" key="3">
    <source>
        <dbReference type="ARBA" id="ARBA00022989"/>
    </source>
</evidence>
<feature type="transmembrane region" description="Helical" evidence="6">
    <location>
        <begin position="334"/>
        <end position="356"/>
    </location>
</feature>
<sequence length="569" mass="59274">MTSTNVNPDLESPSATATAQATQVADAPAPDKRRWAAFVIMTVAVFMDMLDGSIVNVALPSIQRDLGASFGQLQWITAGYVFAFAVTLITGGRLGDIYGRRKMFQLGVLGFAVSSLLCGIAMDPGMLVGARLLQGLSAGLMVPQVLSIIHVTFPDNEKGKVFAVHGMVGGVAATVAPLIGGVLVAANIFGWDWRPIFLINVPIGIVGYFMGWKFIPESKAPHALRLDIVGAVLATVSLVMLLFPLTFGRELHWPVWTIASMVLSVGGFAVFIAYERAKQRRDGAPLVPLNLFKARSFSSALGLMLVTFSFTGMFMLALYLFMQEGLGFSPLRNGVTLLAFCIGAFLTASASVIALVPKFGRAVLQGGAVVIALGIGLFLLVNSGEVGSWGMVPALFVIGLGFGALATPISMFALADVPHKDAGAASGLVSTQQQLGFTLGIAVVSLAFFAPLSSSAANSAEELTPQLRQELVVAGVAAERADQIAGSFKACTVERLGGAAEPGTSESCVAVAQDAQAKPVVEKFAAKAAGNTHSGAFDITLWVGLGMVVLAFLLAGALPRRLAAPQGAA</sequence>
<accession>A0A1H9HSH8</accession>
<feature type="transmembrane region" description="Helical" evidence="6">
    <location>
        <begin position="195"/>
        <end position="214"/>
    </location>
</feature>
<dbReference type="InterPro" id="IPR036259">
    <property type="entry name" value="MFS_trans_sf"/>
</dbReference>
<keyword evidence="9" id="KW-1185">Reference proteome</keyword>
<reference evidence="9" key="1">
    <citation type="submission" date="2016-10" db="EMBL/GenBank/DDBJ databases">
        <authorList>
            <person name="Varghese N."/>
            <person name="Submissions S."/>
        </authorList>
    </citation>
    <scope>NUCLEOTIDE SEQUENCE [LARGE SCALE GENOMIC DNA]</scope>
    <source>
        <strain evidence="9">CGMCC 4.3525</strain>
    </source>
</reference>
<dbReference type="GO" id="GO:0005886">
    <property type="term" value="C:plasma membrane"/>
    <property type="evidence" value="ECO:0007669"/>
    <property type="project" value="UniProtKB-SubCell"/>
</dbReference>
<feature type="transmembrane region" description="Helical" evidence="6">
    <location>
        <begin position="71"/>
        <end position="91"/>
    </location>
</feature>
<evidence type="ECO:0000256" key="5">
    <source>
        <dbReference type="SAM" id="MobiDB-lite"/>
    </source>
</evidence>
<feature type="transmembrane region" description="Helical" evidence="6">
    <location>
        <begin position="161"/>
        <end position="189"/>
    </location>
</feature>
<dbReference type="AlphaFoldDB" id="A0A1H9HSH8"/>
<name>A0A1H9HSH8_9PSEU</name>
<comment type="subcellular location">
    <subcellularLocation>
        <location evidence="1">Cell membrane</location>
        <topology evidence="1">Multi-pass membrane protein</topology>
    </subcellularLocation>
</comment>
<proteinExistence type="predicted"/>
<feature type="transmembrane region" description="Helical" evidence="6">
    <location>
        <begin position="35"/>
        <end position="59"/>
    </location>
</feature>
<keyword evidence="4 6" id="KW-0472">Membrane</keyword>
<dbReference type="OrthoDB" id="4532109at2"/>
<feature type="transmembrane region" description="Helical" evidence="6">
    <location>
        <begin position="363"/>
        <end position="381"/>
    </location>
</feature>
<dbReference type="Pfam" id="PF07690">
    <property type="entry name" value="MFS_1"/>
    <property type="match status" value="1"/>
</dbReference>
<evidence type="ECO:0000259" key="7">
    <source>
        <dbReference type="PROSITE" id="PS50850"/>
    </source>
</evidence>
<dbReference type="RefSeq" id="WP_089950863.1">
    <property type="nucleotide sequence ID" value="NZ_FOFR01000004.1"/>
</dbReference>
<feature type="transmembrane region" description="Helical" evidence="6">
    <location>
        <begin position="300"/>
        <end position="322"/>
    </location>
</feature>
<dbReference type="Proteomes" id="UP000199352">
    <property type="component" value="Unassembled WGS sequence"/>
</dbReference>
<feature type="compositionally biased region" description="Low complexity" evidence="5">
    <location>
        <begin position="12"/>
        <end position="25"/>
    </location>
</feature>
<dbReference type="InterPro" id="IPR011701">
    <property type="entry name" value="MFS"/>
</dbReference>
<feature type="region of interest" description="Disordered" evidence="5">
    <location>
        <begin position="1"/>
        <end position="25"/>
    </location>
</feature>
<organism evidence="8 9">
    <name type="scientific">Lentzea xinjiangensis</name>
    <dbReference type="NCBI Taxonomy" id="402600"/>
    <lineage>
        <taxon>Bacteria</taxon>
        <taxon>Bacillati</taxon>
        <taxon>Actinomycetota</taxon>
        <taxon>Actinomycetes</taxon>
        <taxon>Pseudonocardiales</taxon>
        <taxon>Pseudonocardiaceae</taxon>
        <taxon>Lentzea</taxon>
    </lineage>
</organism>